<dbReference type="Gene3D" id="3.30.565.10">
    <property type="entry name" value="Histidine kinase-like ATPase, C-terminal domain"/>
    <property type="match status" value="1"/>
</dbReference>
<sequence>MITNICLLLEVLTIVFCVHALYGEKFRLDISTVSFLATYMIILTMVNYYELPQQYTLIMYPIMFIYCGIRFEFKIACILINMVLCIIIVGSIQMVVSIPFLHILGLNWFENYRLLFINCFAFVLVTFLLPKCKISRIMNFLHSKEKIENVILIICIVLIAFLLFRYKEANVFFIDQAMLLFISIVCTLILADQVGKYKIKTKEVETELKMHKLYADSFQGLIENIRLRQHEFDNHINTIYSQHYIYDTYDELVKAQDTYCKIISKENQFNKLLKASNPIVAGFLYGKFMEIDKLGIDIDYRIKIIESNIEIPVYKVVEILGDLINNAVEAIEKTDGVNKLYVSLTEDAKLEIEVRNESPYIDYNEIDKFFVKGFSSKGKDRGLGLHNVKKICDEYTLNIYCENVKIDDANWLSFKVVKDKTSSYD</sequence>
<name>A0A9X5BGT5_9FIRM</name>
<dbReference type="PANTHER" id="PTHR40448:SF1">
    <property type="entry name" value="TWO-COMPONENT SENSOR HISTIDINE KINASE"/>
    <property type="match status" value="1"/>
</dbReference>
<feature type="domain" description="Sensor histidine kinase NatK-like C-terminal" evidence="2">
    <location>
        <begin position="315"/>
        <end position="401"/>
    </location>
</feature>
<dbReference type="PANTHER" id="PTHR40448">
    <property type="entry name" value="TWO-COMPONENT SENSOR HISTIDINE KINASE"/>
    <property type="match status" value="1"/>
</dbReference>
<dbReference type="InterPro" id="IPR032834">
    <property type="entry name" value="NatK-like_C"/>
</dbReference>
<keyword evidence="1" id="KW-0472">Membrane</keyword>
<dbReference type="InterPro" id="IPR036890">
    <property type="entry name" value="HATPase_C_sf"/>
</dbReference>
<feature type="transmembrane region" description="Helical" evidence="1">
    <location>
        <begin position="150"/>
        <end position="166"/>
    </location>
</feature>
<dbReference type="GO" id="GO:0042802">
    <property type="term" value="F:identical protein binding"/>
    <property type="evidence" value="ECO:0007669"/>
    <property type="project" value="TreeGrafter"/>
</dbReference>
<dbReference type="OrthoDB" id="9792686at2"/>
<feature type="transmembrane region" description="Helical" evidence="1">
    <location>
        <begin position="112"/>
        <end position="129"/>
    </location>
</feature>
<evidence type="ECO:0000313" key="4">
    <source>
        <dbReference type="Proteomes" id="UP001154420"/>
    </source>
</evidence>
<dbReference type="SUPFAM" id="SSF55874">
    <property type="entry name" value="ATPase domain of HSP90 chaperone/DNA topoisomerase II/histidine kinase"/>
    <property type="match status" value="1"/>
</dbReference>
<feature type="transmembrane region" description="Helical" evidence="1">
    <location>
        <begin position="172"/>
        <end position="191"/>
    </location>
</feature>
<dbReference type="AlphaFoldDB" id="A0A9X5BGT5"/>
<proteinExistence type="predicted"/>
<evidence type="ECO:0000313" key="3">
    <source>
        <dbReference type="EMBL" id="NBJ93784.1"/>
    </source>
</evidence>
<feature type="transmembrane region" description="Helical" evidence="1">
    <location>
        <begin position="71"/>
        <end position="92"/>
    </location>
</feature>
<accession>A0A9X5BGT5</accession>
<protein>
    <submittedName>
        <fullName evidence="3">GHKL domain-containing protein</fullName>
    </submittedName>
</protein>
<comment type="caution">
    <text evidence="3">The sequence shown here is derived from an EMBL/GenBank/DDBJ whole genome shotgun (WGS) entry which is preliminary data.</text>
</comment>
<dbReference type="Proteomes" id="UP001154420">
    <property type="component" value="Unassembled WGS sequence"/>
</dbReference>
<gene>
    <name evidence="3" type="ORF">D5281_14560</name>
</gene>
<keyword evidence="1" id="KW-1133">Transmembrane helix</keyword>
<keyword evidence="4" id="KW-1185">Reference proteome</keyword>
<dbReference type="RefSeq" id="WP_160560837.1">
    <property type="nucleotide sequence ID" value="NZ_QZDT01000024.1"/>
</dbReference>
<reference evidence="3" key="1">
    <citation type="submission" date="2018-09" db="EMBL/GenBank/DDBJ databases">
        <title>Murine metabolic-syndrome-specific gut microbial biobank.</title>
        <authorList>
            <person name="Liu C."/>
        </authorList>
    </citation>
    <scope>NUCLEOTIDE SEQUENCE</scope>
    <source>
        <strain evidence="3">D42-62</strain>
    </source>
</reference>
<evidence type="ECO:0000259" key="2">
    <source>
        <dbReference type="Pfam" id="PF14501"/>
    </source>
</evidence>
<organism evidence="3 4">
    <name type="scientific">Parablautia muri</name>
    <dbReference type="NCBI Taxonomy" id="2320879"/>
    <lineage>
        <taxon>Bacteria</taxon>
        <taxon>Bacillati</taxon>
        <taxon>Bacillota</taxon>
        <taxon>Clostridia</taxon>
        <taxon>Lachnospirales</taxon>
        <taxon>Lachnospiraceae</taxon>
        <taxon>Parablautia</taxon>
    </lineage>
</organism>
<dbReference type="Pfam" id="PF14501">
    <property type="entry name" value="HATPase_c_5"/>
    <property type="match status" value="1"/>
</dbReference>
<dbReference type="EMBL" id="QZDT01000024">
    <property type="protein sequence ID" value="NBJ93784.1"/>
    <property type="molecule type" value="Genomic_DNA"/>
</dbReference>
<evidence type="ECO:0000256" key="1">
    <source>
        <dbReference type="SAM" id="Phobius"/>
    </source>
</evidence>
<feature type="transmembrane region" description="Helical" evidence="1">
    <location>
        <begin position="30"/>
        <end position="50"/>
    </location>
</feature>
<keyword evidence="1" id="KW-0812">Transmembrane</keyword>